<proteinExistence type="predicted"/>
<name>A0A0E0N9Z9_ORYRU</name>
<dbReference type="Gramene" id="ORUFI02G04220.1">
    <property type="protein sequence ID" value="ORUFI02G04220.1"/>
    <property type="gene ID" value="ORUFI02G04220"/>
</dbReference>
<reference evidence="1" key="2">
    <citation type="submission" date="2015-06" db="UniProtKB">
        <authorList>
            <consortium name="EnsemblPlants"/>
        </authorList>
    </citation>
    <scope>IDENTIFICATION</scope>
</reference>
<dbReference type="Proteomes" id="UP000008022">
    <property type="component" value="Unassembled WGS sequence"/>
</dbReference>
<protein>
    <submittedName>
        <fullName evidence="1">Uncharacterized protein</fullName>
    </submittedName>
</protein>
<dbReference type="EnsemblPlants" id="ORUFI02G04220.1">
    <property type="protein sequence ID" value="ORUFI02G04220.1"/>
    <property type="gene ID" value="ORUFI02G04220"/>
</dbReference>
<reference evidence="2" key="1">
    <citation type="submission" date="2013-06" db="EMBL/GenBank/DDBJ databases">
        <authorList>
            <person name="Zhao Q."/>
        </authorList>
    </citation>
    <scope>NUCLEOTIDE SEQUENCE</scope>
    <source>
        <strain evidence="2">cv. W1943</strain>
    </source>
</reference>
<evidence type="ECO:0000313" key="2">
    <source>
        <dbReference type="Proteomes" id="UP000008022"/>
    </source>
</evidence>
<dbReference type="AlphaFoldDB" id="A0A0E0N9Z9"/>
<accession>A0A0E0N9Z9</accession>
<organism evidence="1 2">
    <name type="scientific">Oryza rufipogon</name>
    <name type="common">Brownbeard rice</name>
    <name type="synonym">Asian wild rice</name>
    <dbReference type="NCBI Taxonomy" id="4529"/>
    <lineage>
        <taxon>Eukaryota</taxon>
        <taxon>Viridiplantae</taxon>
        <taxon>Streptophyta</taxon>
        <taxon>Embryophyta</taxon>
        <taxon>Tracheophyta</taxon>
        <taxon>Spermatophyta</taxon>
        <taxon>Magnoliopsida</taxon>
        <taxon>Liliopsida</taxon>
        <taxon>Poales</taxon>
        <taxon>Poaceae</taxon>
        <taxon>BOP clade</taxon>
        <taxon>Oryzoideae</taxon>
        <taxon>Oryzeae</taxon>
        <taxon>Oryzinae</taxon>
        <taxon>Oryza</taxon>
    </lineage>
</organism>
<evidence type="ECO:0000313" key="1">
    <source>
        <dbReference type="EnsemblPlants" id="ORUFI02G04220.1"/>
    </source>
</evidence>
<keyword evidence="2" id="KW-1185">Reference proteome</keyword>
<sequence length="255" mass="28416">MFSTCRGRSWVEDGRSLKSPVRIMMLLDDTNSSGKPPDSELWDKLRRIKPIRLPREGEMIPSSPLVARNTSLTVLFGLQVIPSHTQQSVPFFHDMPRPPSFESQSRNWIRELLSFSVQELVGEAKKSSSARARPKELGAYDVQAGDNLLYNIISCTHSTSCFDEDKIGTGRLPIGQCGEVDIGELPAEAVALEVDGYKVCAVTQSPWQLPGHVVVVQMELLQSFQLSYGIWNATNELISSEIKGDQIYELHDALN</sequence>
<dbReference type="HOGENOM" id="CLU_1091446_0_0_1"/>